<dbReference type="CDD" id="cd13597">
    <property type="entry name" value="PBP2_lipoprotein_Tp32"/>
    <property type="match status" value="1"/>
</dbReference>
<dbReference type="GO" id="GO:0016020">
    <property type="term" value="C:membrane"/>
    <property type="evidence" value="ECO:0007669"/>
    <property type="project" value="UniProtKB-SubCell"/>
</dbReference>
<sequence length="256" mass="28291">MKTLKIIALSTLLSSSIFAGDLKVGATPVPAAEILEFAKPILAKQGVNLIVQSFTDYVTPDISLNEGSSDANLYQHKPFLDKMNKDRGFSLVAIKPIYIVPLGFYSKKYKSIAEIKDKSTIALPNDPTNYSRALILLNDNGLIKLKDPSNLDSTEFDIIENPKKLKFKQVEAAMLPKVLDGIDAAVINANYALQAGMSLKQAFFHENGKSIYTNVLAARKDNEDNPDIKKLTKVLSSKEVKNFILKKYKGEIIPVE</sequence>
<evidence type="ECO:0000313" key="8">
    <source>
        <dbReference type="EMBL" id="MDO7253189.1"/>
    </source>
</evidence>
<evidence type="ECO:0000256" key="4">
    <source>
        <dbReference type="ARBA" id="ARBA00023136"/>
    </source>
</evidence>
<evidence type="ECO:0000313" key="11">
    <source>
        <dbReference type="Proteomes" id="UP001240777"/>
    </source>
</evidence>
<dbReference type="SUPFAM" id="SSF53850">
    <property type="entry name" value="Periplasmic binding protein-like II"/>
    <property type="match status" value="1"/>
</dbReference>
<evidence type="ECO:0000313" key="10">
    <source>
        <dbReference type="Proteomes" id="UP001177258"/>
    </source>
</evidence>
<dbReference type="Proteomes" id="UP001240777">
    <property type="component" value="Unassembled WGS sequence"/>
</dbReference>
<keyword evidence="5" id="KW-0564">Palmitate</keyword>
<accession>A0AA90Q2U9</accession>
<dbReference type="RefSeq" id="WP_305517036.1">
    <property type="nucleotide sequence ID" value="NZ_JAUPEV010000006.1"/>
</dbReference>
<evidence type="ECO:0000313" key="9">
    <source>
        <dbReference type="EMBL" id="MDP2539113.1"/>
    </source>
</evidence>
<organism evidence="9 10">
    <name type="scientific">Helicobacter cappadocius</name>
    <dbReference type="NCBI Taxonomy" id="3063998"/>
    <lineage>
        <taxon>Bacteria</taxon>
        <taxon>Pseudomonadati</taxon>
        <taxon>Campylobacterota</taxon>
        <taxon>Epsilonproteobacteria</taxon>
        <taxon>Campylobacterales</taxon>
        <taxon>Helicobacteraceae</taxon>
        <taxon>Helicobacter</taxon>
    </lineage>
</organism>
<gene>
    <name evidence="8" type="ORF">Q5I04_04610</name>
    <name evidence="9" type="ORF">Q5I06_04925</name>
</gene>
<name>A0AA90Q2U9_9HELI</name>
<dbReference type="EMBL" id="JAUPEV010000006">
    <property type="protein sequence ID" value="MDO7253189.1"/>
    <property type="molecule type" value="Genomic_DNA"/>
</dbReference>
<evidence type="ECO:0000256" key="1">
    <source>
        <dbReference type="ARBA" id="ARBA00004635"/>
    </source>
</evidence>
<evidence type="ECO:0000256" key="6">
    <source>
        <dbReference type="ARBA" id="ARBA00023288"/>
    </source>
</evidence>
<keyword evidence="11" id="KW-1185">Reference proteome</keyword>
<evidence type="ECO:0000256" key="2">
    <source>
        <dbReference type="ARBA" id="ARBA00008973"/>
    </source>
</evidence>
<dbReference type="PIRSF" id="PIRSF002854">
    <property type="entry name" value="MetQ"/>
    <property type="match status" value="1"/>
</dbReference>
<reference evidence="8" key="2">
    <citation type="submission" date="2023-07" db="EMBL/GenBank/DDBJ databases">
        <authorList>
            <person name="Aydin F."/>
            <person name="Tarhane S."/>
            <person name="Saticioglu I.B."/>
            <person name="Karakaya E."/>
            <person name="Abay S."/>
            <person name="Guran O."/>
            <person name="Bozkurt E."/>
            <person name="Uzum N."/>
            <person name="Olgun K."/>
            <person name="Jablonski D."/>
        </authorList>
    </citation>
    <scope>NUCLEOTIDE SEQUENCE</scope>
    <source>
        <strain evidence="8">Faydin-H75</strain>
    </source>
</reference>
<feature type="chain" id="PRO_5041694908" evidence="7">
    <location>
        <begin position="20"/>
        <end position="256"/>
    </location>
</feature>
<keyword evidence="3 7" id="KW-0732">Signal</keyword>
<dbReference type="EMBL" id="JAUYZK010000006">
    <property type="protein sequence ID" value="MDP2539113.1"/>
    <property type="molecule type" value="Genomic_DNA"/>
</dbReference>
<evidence type="ECO:0000256" key="3">
    <source>
        <dbReference type="ARBA" id="ARBA00022729"/>
    </source>
</evidence>
<protein>
    <submittedName>
        <fullName evidence="9">MetQ/NlpA family ABC transporter substrate-binding protein</fullName>
    </submittedName>
</protein>
<dbReference type="AlphaFoldDB" id="A0AA90Q2U9"/>
<evidence type="ECO:0000256" key="5">
    <source>
        <dbReference type="ARBA" id="ARBA00023139"/>
    </source>
</evidence>
<evidence type="ECO:0000256" key="7">
    <source>
        <dbReference type="SAM" id="SignalP"/>
    </source>
</evidence>
<reference evidence="9 11" key="1">
    <citation type="submission" date="2023-07" db="EMBL/GenBank/DDBJ databases">
        <title>Unpublished Manusciprt.</title>
        <authorList>
            <person name="Aydin F."/>
            <person name="Tarhane S."/>
            <person name="Saticioglu I.B."/>
            <person name="Karakaya E."/>
            <person name="Abay S."/>
            <person name="Guran O."/>
            <person name="Bozkurt E."/>
            <person name="Uzum N."/>
            <person name="Olgun K."/>
            <person name="Jablonski D."/>
        </authorList>
    </citation>
    <scope>NUCLEOTIDE SEQUENCE</scope>
    <source>
        <strain evidence="11">faydin-H75</strain>
        <strain evidence="9">Faydin-H76</strain>
    </source>
</reference>
<dbReference type="PANTHER" id="PTHR30429">
    <property type="entry name" value="D-METHIONINE-BINDING LIPOPROTEIN METQ"/>
    <property type="match status" value="1"/>
</dbReference>
<dbReference type="InterPro" id="IPR004872">
    <property type="entry name" value="Lipoprotein_NlpA"/>
</dbReference>
<comment type="caution">
    <text evidence="9">The sequence shown here is derived from an EMBL/GenBank/DDBJ whole genome shotgun (WGS) entry which is preliminary data.</text>
</comment>
<keyword evidence="4" id="KW-0472">Membrane</keyword>
<feature type="signal peptide" evidence="7">
    <location>
        <begin position="1"/>
        <end position="19"/>
    </location>
</feature>
<dbReference type="Gene3D" id="3.40.190.10">
    <property type="entry name" value="Periplasmic binding protein-like II"/>
    <property type="match status" value="2"/>
</dbReference>
<dbReference type="Proteomes" id="UP001177258">
    <property type="component" value="Unassembled WGS sequence"/>
</dbReference>
<comment type="similarity">
    <text evidence="2">Belongs to the NlpA lipoprotein family.</text>
</comment>
<dbReference type="Pfam" id="PF03180">
    <property type="entry name" value="Lipoprotein_9"/>
    <property type="match status" value="1"/>
</dbReference>
<dbReference type="PANTHER" id="PTHR30429:SF0">
    <property type="entry name" value="METHIONINE-BINDING LIPOPROTEIN METQ"/>
    <property type="match status" value="1"/>
</dbReference>
<proteinExistence type="inferred from homology"/>
<comment type="subcellular location">
    <subcellularLocation>
        <location evidence="1">Membrane</location>
        <topology evidence="1">Lipid-anchor</topology>
    </subcellularLocation>
</comment>
<reference evidence="8 10" key="3">
    <citation type="journal article" date="2024" name="Syst. Appl. Microbiol.">
        <title>Helicobacter cappadocius sp. nov., from lizards: The first psychrotrophic Helicobacter species.</title>
        <authorList>
            <person name="Aydin F."/>
            <person name="Tarhane S."/>
            <person name="Karakaya E."/>
            <person name="Abay S."/>
            <person name="Kayman T."/>
            <person name="Guran O."/>
            <person name="Bozkurt E."/>
            <person name="Uzum N."/>
            <person name="Avci A."/>
            <person name="Olgun K."/>
            <person name="Jablonski D."/>
            <person name="Guran C."/>
            <person name="Burcin Saticioglu I."/>
        </authorList>
    </citation>
    <scope>NUCLEOTIDE SEQUENCE [LARGE SCALE GENOMIC DNA]</scope>
    <source>
        <strain evidence="8">Faydin-H75</strain>
        <strain evidence="10">faydin-H76</strain>
    </source>
</reference>
<keyword evidence="6" id="KW-0449">Lipoprotein</keyword>